<keyword evidence="3" id="KW-1185">Reference proteome</keyword>
<dbReference type="Proteomes" id="UP000054279">
    <property type="component" value="Unassembled WGS sequence"/>
</dbReference>
<evidence type="ECO:0000313" key="2">
    <source>
        <dbReference type="EMBL" id="KIJ32082.1"/>
    </source>
</evidence>
<proteinExistence type="predicted"/>
<feature type="region of interest" description="Disordered" evidence="1">
    <location>
        <begin position="46"/>
        <end position="88"/>
    </location>
</feature>
<reference evidence="2 3" key="1">
    <citation type="submission" date="2014-06" db="EMBL/GenBank/DDBJ databases">
        <title>Evolutionary Origins and Diversification of the Mycorrhizal Mutualists.</title>
        <authorList>
            <consortium name="DOE Joint Genome Institute"/>
            <consortium name="Mycorrhizal Genomics Consortium"/>
            <person name="Kohler A."/>
            <person name="Kuo A."/>
            <person name="Nagy L.G."/>
            <person name="Floudas D."/>
            <person name="Copeland A."/>
            <person name="Barry K.W."/>
            <person name="Cichocki N."/>
            <person name="Veneault-Fourrey C."/>
            <person name="LaButti K."/>
            <person name="Lindquist E.A."/>
            <person name="Lipzen A."/>
            <person name="Lundell T."/>
            <person name="Morin E."/>
            <person name="Murat C."/>
            <person name="Riley R."/>
            <person name="Ohm R."/>
            <person name="Sun H."/>
            <person name="Tunlid A."/>
            <person name="Henrissat B."/>
            <person name="Grigoriev I.V."/>
            <person name="Hibbett D.S."/>
            <person name="Martin F."/>
        </authorList>
    </citation>
    <scope>NUCLEOTIDE SEQUENCE [LARGE SCALE GENOMIC DNA]</scope>
    <source>
        <strain evidence="2 3">SS14</strain>
    </source>
</reference>
<organism evidence="2 3">
    <name type="scientific">Sphaerobolus stellatus (strain SS14)</name>
    <dbReference type="NCBI Taxonomy" id="990650"/>
    <lineage>
        <taxon>Eukaryota</taxon>
        <taxon>Fungi</taxon>
        <taxon>Dikarya</taxon>
        <taxon>Basidiomycota</taxon>
        <taxon>Agaricomycotina</taxon>
        <taxon>Agaricomycetes</taxon>
        <taxon>Phallomycetidae</taxon>
        <taxon>Geastrales</taxon>
        <taxon>Sphaerobolaceae</taxon>
        <taxon>Sphaerobolus</taxon>
    </lineage>
</organism>
<evidence type="ECO:0000256" key="1">
    <source>
        <dbReference type="SAM" id="MobiDB-lite"/>
    </source>
</evidence>
<dbReference type="HOGENOM" id="CLU_1741734_0_0_1"/>
<protein>
    <submittedName>
        <fullName evidence="2">Uncharacterized protein</fullName>
    </submittedName>
</protein>
<feature type="compositionally biased region" description="Low complexity" evidence="1">
    <location>
        <begin position="53"/>
        <end position="85"/>
    </location>
</feature>
<accession>A0A0C9USA1</accession>
<dbReference type="EMBL" id="KN837232">
    <property type="protein sequence ID" value="KIJ32082.1"/>
    <property type="molecule type" value="Genomic_DNA"/>
</dbReference>
<evidence type="ECO:0000313" key="3">
    <source>
        <dbReference type="Proteomes" id="UP000054279"/>
    </source>
</evidence>
<dbReference type="AlphaFoldDB" id="A0A0C9USA1"/>
<name>A0A0C9USA1_SPHS4</name>
<sequence>MAQAAELLANRFEFLAANAPHFEASWYGPIDKLLNTVFHDPEFMVKPQPRFRQSPSAPSSQASTQSAHSQVSTTTTGTAESSEQSVQVSLDSYNAKITKKPGAASRIPDFAVVKLGEDANHCPNDVPVIVMEIKKDGEDINQYGARGAPA</sequence>
<gene>
    <name evidence="2" type="ORF">M422DRAFT_36009</name>
</gene>